<proteinExistence type="predicted"/>
<keyword evidence="3 5" id="KW-1133">Transmembrane helix</keyword>
<feature type="transmembrane region" description="Helical" evidence="5">
    <location>
        <begin position="36"/>
        <end position="59"/>
    </location>
</feature>
<dbReference type="STRING" id="555875.SAMN04488124_1086"/>
<organism evidence="6 7">
    <name type="scientific">Halogeometricum limi</name>
    <dbReference type="NCBI Taxonomy" id="555875"/>
    <lineage>
        <taxon>Archaea</taxon>
        <taxon>Methanobacteriati</taxon>
        <taxon>Methanobacteriota</taxon>
        <taxon>Stenosarchaea group</taxon>
        <taxon>Halobacteria</taxon>
        <taxon>Halobacteriales</taxon>
        <taxon>Haloferacaceae</taxon>
        <taxon>Halogeometricum</taxon>
    </lineage>
</organism>
<feature type="transmembrane region" description="Helical" evidence="5">
    <location>
        <begin position="65"/>
        <end position="91"/>
    </location>
</feature>
<dbReference type="RefSeq" id="WP_089877623.1">
    <property type="nucleotide sequence ID" value="NZ_FOYS01000002.1"/>
</dbReference>
<evidence type="ECO:0000313" key="6">
    <source>
        <dbReference type="EMBL" id="SFR41917.1"/>
    </source>
</evidence>
<evidence type="ECO:0000313" key="7">
    <source>
        <dbReference type="Proteomes" id="UP000243250"/>
    </source>
</evidence>
<dbReference type="EMBL" id="FOYS01000002">
    <property type="protein sequence ID" value="SFR41917.1"/>
    <property type="molecule type" value="Genomic_DNA"/>
</dbReference>
<keyword evidence="7" id="KW-1185">Reference proteome</keyword>
<evidence type="ECO:0000256" key="2">
    <source>
        <dbReference type="ARBA" id="ARBA00022692"/>
    </source>
</evidence>
<evidence type="ECO:0000256" key="3">
    <source>
        <dbReference type="ARBA" id="ARBA00022989"/>
    </source>
</evidence>
<dbReference type="Proteomes" id="UP000243250">
    <property type="component" value="Unassembled WGS sequence"/>
</dbReference>
<dbReference type="AlphaFoldDB" id="A0A1I6GIM1"/>
<accession>A0A1I6GIM1</accession>
<name>A0A1I6GIM1_9EURY</name>
<dbReference type="InterPro" id="IPR032808">
    <property type="entry name" value="DoxX"/>
</dbReference>
<dbReference type="OrthoDB" id="292204at2157"/>
<comment type="subcellular location">
    <subcellularLocation>
        <location evidence="1">Membrane</location>
        <topology evidence="1">Multi-pass membrane protein</topology>
    </subcellularLocation>
</comment>
<sequence>MSLDTGRRLRRAATAGVAAVTAVVDRSSGASTIARVSLGAMVLLAGVHKLVAPTAWTAYVTDWLAPWLVVSPLTFMLVNGVLEVGFGLALLADRYTLFASLVAAVSLSATCLYLAVVFVVEGGLFGDVLVRDVGLAGLAWAVVVDAVETRSAT</sequence>
<protein>
    <submittedName>
        <fullName evidence="6">DoxX protein</fullName>
    </submittedName>
</protein>
<keyword evidence="4 5" id="KW-0472">Membrane</keyword>
<gene>
    <name evidence="6" type="ORF">SAMN04488124_1086</name>
</gene>
<evidence type="ECO:0000256" key="1">
    <source>
        <dbReference type="ARBA" id="ARBA00004141"/>
    </source>
</evidence>
<reference evidence="7" key="1">
    <citation type="submission" date="2016-10" db="EMBL/GenBank/DDBJ databases">
        <authorList>
            <person name="Varghese N."/>
            <person name="Submissions S."/>
        </authorList>
    </citation>
    <scope>NUCLEOTIDE SEQUENCE [LARGE SCALE GENOMIC DNA]</scope>
    <source>
        <strain evidence="7">CGMCC 1.8711</strain>
    </source>
</reference>
<feature type="transmembrane region" description="Helical" evidence="5">
    <location>
        <begin position="98"/>
        <end position="120"/>
    </location>
</feature>
<dbReference type="GO" id="GO:0016020">
    <property type="term" value="C:membrane"/>
    <property type="evidence" value="ECO:0007669"/>
    <property type="project" value="UniProtKB-SubCell"/>
</dbReference>
<dbReference type="Pfam" id="PF07681">
    <property type="entry name" value="DoxX"/>
    <property type="match status" value="1"/>
</dbReference>
<evidence type="ECO:0000256" key="4">
    <source>
        <dbReference type="ARBA" id="ARBA00023136"/>
    </source>
</evidence>
<evidence type="ECO:0000256" key="5">
    <source>
        <dbReference type="SAM" id="Phobius"/>
    </source>
</evidence>
<keyword evidence="2 5" id="KW-0812">Transmembrane</keyword>